<sequence length="385" mass="44223">MANSSNKASGLEEILNFIPTGKLVVSVYLLVDRSRITKRDYQTKLNSMIASSKEKLEADTNIDKSQKKEVFEVFEKVKAFAYDKFRADSTRTLAIFSSGDGLWEEFRIPIIMRSKIIIDPKPYTQSIRSLLNNSKKYGVLLIDREKAQIYSMYLGEINEYLAAFISDVPSKVNFKSQAVLRERKLYGRLEEKLHHFFKVVNDRTMELFKEKKFGYLILAGRKEIIPNFLNYLHSYLRSRHIGNIDAEPDSNISLISNKAQKVIDEFEAKTKNALIDRLIDEYNPNGMGVLGIDGTIKSLLIEKIRILIYDRQFTREGYICDSCRYLTVEYKDGCPYCGGKLVFYNDIVDEIVEDALNQGCEIVDIEGNEKLIRAGSIGVVLRYKL</sequence>
<organism evidence="1">
    <name type="scientific">marine sediment metagenome</name>
    <dbReference type="NCBI Taxonomy" id="412755"/>
    <lineage>
        <taxon>unclassified sequences</taxon>
        <taxon>metagenomes</taxon>
        <taxon>ecological metagenomes</taxon>
    </lineage>
</organism>
<evidence type="ECO:0008006" key="2">
    <source>
        <dbReference type="Google" id="ProtNLM"/>
    </source>
</evidence>
<comment type="caution">
    <text evidence="1">The sequence shown here is derived from an EMBL/GenBank/DDBJ whole genome shotgun (WGS) entry which is preliminary data.</text>
</comment>
<dbReference type="InterPro" id="IPR042226">
    <property type="entry name" value="eFR1_2_sf"/>
</dbReference>
<evidence type="ECO:0000313" key="1">
    <source>
        <dbReference type="EMBL" id="GAG64072.1"/>
    </source>
</evidence>
<proteinExistence type="predicted"/>
<dbReference type="GO" id="GO:0003747">
    <property type="term" value="F:translation release factor activity"/>
    <property type="evidence" value="ECO:0007669"/>
    <property type="project" value="InterPro"/>
</dbReference>
<dbReference type="AlphaFoldDB" id="X1A1N0"/>
<dbReference type="EMBL" id="BART01000092">
    <property type="protein sequence ID" value="GAG64072.1"/>
    <property type="molecule type" value="Genomic_DNA"/>
</dbReference>
<dbReference type="InterPro" id="IPR041202">
    <property type="entry name" value="BaeRF_family10"/>
</dbReference>
<dbReference type="InterPro" id="IPR004403">
    <property type="entry name" value="Peptide_chain-rel_eRF1/aRF1"/>
</dbReference>
<dbReference type="PANTHER" id="PTHR10113">
    <property type="entry name" value="PEPTIDE CHAIN RELEASE FACTOR SUBUNIT 1"/>
    <property type="match status" value="1"/>
</dbReference>
<name>X1A1N0_9ZZZZ</name>
<reference evidence="1" key="1">
    <citation type="journal article" date="2014" name="Front. Microbiol.">
        <title>High frequency of phylogenetically diverse reductive dehalogenase-homologous genes in deep subseafloor sedimentary metagenomes.</title>
        <authorList>
            <person name="Kawai M."/>
            <person name="Futagami T."/>
            <person name="Toyoda A."/>
            <person name="Takaki Y."/>
            <person name="Nishi S."/>
            <person name="Hori S."/>
            <person name="Arai W."/>
            <person name="Tsubouchi T."/>
            <person name="Morono Y."/>
            <person name="Uchiyama I."/>
            <person name="Ito T."/>
            <person name="Fujiyama A."/>
            <person name="Inagaki F."/>
            <person name="Takami H."/>
        </authorList>
    </citation>
    <scope>NUCLEOTIDE SEQUENCE</scope>
    <source>
        <strain evidence="1">Expedition CK06-06</strain>
    </source>
</reference>
<accession>X1A1N0</accession>
<protein>
    <recommendedName>
        <fullName evidence="2">eRF1 domain-containing protein</fullName>
    </recommendedName>
</protein>
<dbReference type="SUPFAM" id="SSF53137">
    <property type="entry name" value="Translational machinery components"/>
    <property type="match status" value="1"/>
</dbReference>
<dbReference type="Pfam" id="PF18854">
    <property type="entry name" value="baeRF_family10"/>
    <property type="match status" value="1"/>
</dbReference>
<gene>
    <name evidence="1" type="ORF">S01H4_00627</name>
</gene>
<dbReference type="Gene3D" id="3.30.420.60">
    <property type="entry name" value="eRF1 domain 2"/>
    <property type="match status" value="1"/>
</dbReference>